<dbReference type="InterPro" id="IPR002347">
    <property type="entry name" value="SDR_fam"/>
</dbReference>
<dbReference type="Proteomes" id="UP000026249">
    <property type="component" value="Unassembled WGS sequence"/>
</dbReference>
<dbReference type="Pfam" id="PF00106">
    <property type="entry name" value="adh_short"/>
    <property type="match status" value="1"/>
</dbReference>
<dbReference type="PIRSF" id="PIRSF000126">
    <property type="entry name" value="11-beta-HSD1"/>
    <property type="match status" value="1"/>
</dbReference>
<dbReference type="SUPFAM" id="SSF51735">
    <property type="entry name" value="NAD(P)-binding Rossmann-fold domains"/>
    <property type="match status" value="1"/>
</dbReference>
<accession>A0A037ZMY9</accession>
<reference evidence="3 4" key="1">
    <citation type="submission" date="2014-03" db="EMBL/GenBank/DDBJ databases">
        <title>Draft Genome Sequence of Actibacterium mucosum KCTC 23349, a Marine Alphaproteobacterium with Complex Ionic Requirements Isolated from Mediterranean Seawater at Malvarrosa Beach, Valencia, Spain.</title>
        <authorList>
            <person name="Arahal D.R."/>
            <person name="Shao Z."/>
            <person name="Lai Q."/>
            <person name="Pujalte M.J."/>
        </authorList>
    </citation>
    <scope>NUCLEOTIDE SEQUENCE [LARGE SCALE GENOMIC DNA]</scope>
    <source>
        <strain evidence="3 4">KCTC 23349</strain>
    </source>
</reference>
<dbReference type="Gene3D" id="3.40.50.720">
    <property type="entry name" value="NAD(P)-binding Rossmann-like Domain"/>
    <property type="match status" value="1"/>
</dbReference>
<dbReference type="PANTHER" id="PTHR43899">
    <property type="entry name" value="RH59310P"/>
    <property type="match status" value="1"/>
</dbReference>
<organism evidence="3 4">
    <name type="scientific">Actibacterium mucosum KCTC 23349</name>
    <dbReference type="NCBI Taxonomy" id="1454373"/>
    <lineage>
        <taxon>Bacteria</taxon>
        <taxon>Pseudomonadati</taxon>
        <taxon>Pseudomonadota</taxon>
        <taxon>Alphaproteobacteria</taxon>
        <taxon>Rhodobacterales</taxon>
        <taxon>Roseobacteraceae</taxon>
        <taxon>Actibacterium</taxon>
    </lineage>
</organism>
<keyword evidence="4" id="KW-1185">Reference proteome</keyword>
<evidence type="ECO:0000313" key="4">
    <source>
        <dbReference type="Proteomes" id="UP000026249"/>
    </source>
</evidence>
<keyword evidence="2" id="KW-0560">Oxidoreductase</keyword>
<dbReference type="EMBL" id="JFKE01000003">
    <property type="protein sequence ID" value="KAJ56211.1"/>
    <property type="molecule type" value="Genomic_DNA"/>
</dbReference>
<dbReference type="InterPro" id="IPR036291">
    <property type="entry name" value="NAD(P)-bd_dom_sf"/>
</dbReference>
<protein>
    <recommendedName>
        <fullName evidence="5">Short-chain dehydrogenase</fullName>
    </recommendedName>
</protein>
<gene>
    <name evidence="3" type="ORF">ACMU_10690</name>
</gene>
<proteinExistence type="inferred from homology"/>
<dbReference type="PRINTS" id="PR00081">
    <property type="entry name" value="GDHRDH"/>
</dbReference>
<evidence type="ECO:0008006" key="5">
    <source>
        <dbReference type="Google" id="ProtNLM"/>
    </source>
</evidence>
<evidence type="ECO:0000256" key="2">
    <source>
        <dbReference type="ARBA" id="ARBA00023002"/>
    </source>
</evidence>
<dbReference type="AlphaFoldDB" id="A0A037ZMY9"/>
<evidence type="ECO:0000313" key="3">
    <source>
        <dbReference type="EMBL" id="KAJ56211.1"/>
    </source>
</evidence>
<comment type="similarity">
    <text evidence="1">Belongs to the short-chain dehydrogenases/reductases (SDR) family.</text>
</comment>
<dbReference type="STRING" id="1454373.ACMU_10690"/>
<dbReference type="InterPro" id="IPR051019">
    <property type="entry name" value="VLCFA-Steroid_DH"/>
</dbReference>
<sequence length="280" mass="30752">MKRKFRKYQDWAVITGGSNGIGFAFADQLAREGLNIVLVARREGPLKEAADTLRKRHGVKAETVALDMSVDGAPEALYEATQGKKVGMLVLSAGVETTGDYTKVDLASHRNLIKLNIQAPAELARLYGEDMSRRGSGGIVFLASLFAYQGVPTVANYSASKAYILSLGEGLNVEFKKRGVDVIVVSPGLTDTNMPAAMPVNFKKMPITLGKPEFVARVGLKSLGRKASVVPGFLNKIYAFENRFIPRMWPTKLFGFLMQRAMTPETRAELVEPRLRRVRS</sequence>
<dbReference type="GO" id="GO:0016491">
    <property type="term" value="F:oxidoreductase activity"/>
    <property type="evidence" value="ECO:0007669"/>
    <property type="project" value="UniProtKB-KW"/>
</dbReference>
<dbReference type="PANTHER" id="PTHR43899:SF13">
    <property type="entry name" value="RH59310P"/>
    <property type="match status" value="1"/>
</dbReference>
<dbReference type="OrthoDB" id="9808814at2"/>
<evidence type="ECO:0000256" key="1">
    <source>
        <dbReference type="ARBA" id="ARBA00006484"/>
    </source>
</evidence>
<dbReference type="RefSeq" id="WP_051588194.1">
    <property type="nucleotide sequence ID" value="NZ_JFKE01000003.1"/>
</dbReference>
<comment type="caution">
    <text evidence="3">The sequence shown here is derived from an EMBL/GenBank/DDBJ whole genome shotgun (WGS) entry which is preliminary data.</text>
</comment>
<name>A0A037ZMY9_9RHOB</name>